<dbReference type="FunFam" id="3.50.50.80:FF:000001">
    <property type="entry name" value="ubiquitin-like modifier-activating enzyme 1"/>
    <property type="match status" value="1"/>
</dbReference>
<dbReference type="VEuPathDB" id="MicrosporidiaDB:Eint_030820"/>
<dbReference type="InterPro" id="IPR000011">
    <property type="entry name" value="UBQ/SUMO-activ_enz_E1-like"/>
</dbReference>
<gene>
    <name evidence="9" type="ORF">Eint_030820</name>
</gene>
<evidence type="ECO:0000313" key="10">
    <source>
        <dbReference type="Proteomes" id="UP000002313"/>
    </source>
</evidence>
<evidence type="ECO:0000256" key="2">
    <source>
        <dbReference type="ARBA" id="ARBA00005673"/>
    </source>
</evidence>
<dbReference type="KEGG" id="ein:Eint_030820"/>
<accession>E0S691</accession>
<sequence>MKNNEEVEIDESLYSRQLYVVGKDAMKKMMNSRVLVMGLDGLGQEVAKNICLAGVSKVTLFDDRIVEEEDLCTGFYLRREDIGKARDASVVEKFRSMNEYVDVSVASEVNNFEGYDVVVVCNEGYGEQIKLNEMARKDKCMFVGCQVRGLFSQVFCDFGAEFICVDRTGEIPMSGMINDISEDGVMTVVDGQRHNLEDYDIIKITQCEEYEGKYFRVKVISPTQVMLQGVDGVRMFEEEAEFKAERFKSVYGGDFEQQKKPSMISFKPLGRTIDEPRILGFNYEVEERNLVIHKCFVALGEYMKQSKQTPSGEEFLSFFVRKYKSHFEFEALIRSFGRQCGGTLMPMCSVVGGFVAQEILKAVGSRFTPLHQFFYFDAMDVVPGDPKDDGKDYGRYGPMVRCLGKECVEKLFNLHVFMVGAGAIGCEHLKNMVMCGIGSRGRVSVTDMDAIEQSNLNRQFLFRSGDVSSMKAEIAVGKAIELNEDFLKIPLERGEEKLEGKDVSEMTNGMSGSGLPYSNLVYYNLKVGKETESVFSDRFFQSVDVVATALDNVDARIYVDGRCVVNRKFMVDAGTSGTKGNVQVVVPFHTESYGSSQDPPEKSIPLCTIKNFPYAIEHTIEWARSEFEFKFHDEILLIKEYLGREKKNGGEGKEEASNETMEDIVEKTPRSAKECIRNGILLFVKLFHTSIKNLITAFPPDSKTKEGQPFWMPPKRSPVTISFDVNNSLHVLFVQSTANIFSFNFGIGEHISREMVVDFVKNEILVEEFSSAVDNICVEESPRPPVDPSAITPCTFEKDDDSNFHVDFLYAAANLRAMNYKIKQADRLTVKGIAGRIIPAIATTTAVVSGLAILEMIKYALGVEHTKHKNSFLNLALPFFASTDPVEPMKQLYKIENKKYTFTLWNRLEYKDSKLGTILKAFEIQFKKKISMVTAENALIYWDFDSKYADNLEKTVGELVGRKPDELFVMLDVITDDEEGEFPRIVVVFE</sequence>
<keyword evidence="4" id="KW-0547">Nucleotide-binding</keyword>
<dbReference type="GO" id="GO:0016567">
    <property type="term" value="P:protein ubiquitination"/>
    <property type="evidence" value="ECO:0007669"/>
    <property type="project" value="UniProtKB-UniPathway"/>
</dbReference>
<dbReference type="InterPro" id="IPR042449">
    <property type="entry name" value="Ub-E1_IAD_1"/>
</dbReference>
<feature type="active site" description="Glycyl thioester intermediate" evidence="7">
    <location>
        <position position="607"/>
    </location>
</feature>
<dbReference type="SUPFAM" id="SSF69572">
    <property type="entry name" value="Activating enzymes of the ubiquitin-like proteins"/>
    <property type="match status" value="2"/>
</dbReference>
<keyword evidence="6" id="KW-0067">ATP-binding</keyword>
<dbReference type="InterPro" id="IPR033127">
    <property type="entry name" value="UBQ-activ_enz_E1_Cys_AS"/>
</dbReference>
<dbReference type="Gene3D" id="1.10.10.2660">
    <property type="entry name" value="Ubiquitin-activating enzyme E1, SCCH domain"/>
    <property type="match status" value="1"/>
</dbReference>
<dbReference type="PANTHER" id="PTHR10953">
    <property type="entry name" value="UBIQUITIN-ACTIVATING ENZYME E1"/>
    <property type="match status" value="1"/>
</dbReference>
<dbReference type="RefSeq" id="XP_003072586.1">
    <property type="nucleotide sequence ID" value="XM_003072540.1"/>
</dbReference>
<dbReference type="PROSITE" id="PS00865">
    <property type="entry name" value="UBIQUITIN_ACTIVAT_2"/>
    <property type="match status" value="1"/>
</dbReference>
<dbReference type="EMBL" id="CP001944">
    <property type="protein sequence ID" value="ADM11226.1"/>
    <property type="molecule type" value="Genomic_DNA"/>
</dbReference>
<organism evidence="9 10">
    <name type="scientific">Encephalitozoon intestinalis (strain ATCC 50506)</name>
    <name type="common">Microsporidian parasite</name>
    <name type="synonym">Septata intestinalis</name>
    <dbReference type="NCBI Taxonomy" id="876142"/>
    <lineage>
        <taxon>Eukaryota</taxon>
        <taxon>Fungi</taxon>
        <taxon>Fungi incertae sedis</taxon>
        <taxon>Microsporidia</taxon>
        <taxon>Unikaryonidae</taxon>
        <taxon>Encephalitozoon</taxon>
    </lineage>
</organism>
<dbReference type="GO" id="GO:0031510">
    <property type="term" value="C:SUMO activating enzyme complex"/>
    <property type="evidence" value="ECO:0007669"/>
    <property type="project" value="TreeGrafter"/>
</dbReference>
<dbReference type="InterPro" id="IPR000594">
    <property type="entry name" value="ThiF_NAD_FAD-bd"/>
</dbReference>
<feature type="domain" description="Ubiquitin-activating enzyme E1 C-terminal" evidence="8">
    <location>
        <begin position="868"/>
        <end position="985"/>
    </location>
</feature>
<protein>
    <submittedName>
        <fullName evidence="9">Ubiquitin-activating enzyme E1</fullName>
    </submittedName>
</protein>
<keyword evidence="3" id="KW-0436">Ligase</keyword>
<dbReference type="OrthoDB" id="10252231at2759"/>
<dbReference type="Gene3D" id="3.40.50.720">
    <property type="entry name" value="NAD(P)-binding Rossmann-like Domain"/>
    <property type="match status" value="2"/>
</dbReference>
<proteinExistence type="inferred from homology"/>
<dbReference type="InterPro" id="IPR035985">
    <property type="entry name" value="Ubiquitin-activating_enz"/>
</dbReference>
<dbReference type="GO" id="GO:0019948">
    <property type="term" value="F:SUMO activating enzyme activity"/>
    <property type="evidence" value="ECO:0007669"/>
    <property type="project" value="TreeGrafter"/>
</dbReference>
<reference evidence="9 10" key="1">
    <citation type="journal article" date="2010" name="Nat. Commun.">
        <title>The complete sequence of the smallest known nuclear genome from the microsporidian Encephalitozoon intestinalis.</title>
        <authorList>
            <person name="Corradi N."/>
            <person name="Pombert J.-F."/>
            <person name="Farinelli L."/>
            <person name="Didier E.S."/>
            <person name="Keeling P.J."/>
        </authorList>
    </citation>
    <scope>NUCLEOTIDE SEQUENCE [LARGE SCALE GENOMIC DNA]</scope>
    <source>
        <strain evidence="9 10">ATCC 50506</strain>
    </source>
</reference>
<dbReference type="Gene3D" id="2.40.30.180">
    <property type="entry name" value="Ubiquitin-activating enzyme E1, FCCH domain"/>
    <property type="match status" value="1"/>
</dbReference>
<evidence type="ECO:0000313" key="9">
    <source>
        <dbReference type="EMBL" id="ADM11226.1"/>
    </source>
</evidence>
<dbReference type="InterPro" id="IPR042063">
    <property type="entry name" value="Ubi_acti_E1_SCCH"/>
</dbReference>
<dbReference type="Gene3D" id="3.50.50.80">
    <property type="entry name" value="Ubiquitin-activating enzyme E1, inactive adenylation domain, subdomain 1"/>
    <property type="match status" value="1"/>
</dbReference>
<evidence type="ECO:0000259" key="8">
    <source>
        <dbReference type="SMART" id="SM00985"/>
    </source>
</evidence>
<keyword evidence="10" id="KW-1185">Reference proteome</keyword>
<dbReference type="GeneID" id="9698839"/>
<dbReference type="HOGENOM" id="CLU_002556_0_0_1"/>
<name>E0S691_ENCIT</name>
<dbReference type="GO" id="GO:0005524">
    <property type="term" value="F:ATP binding"/>
    <property type="evidence" value="ECO:0007669"/>
    <property type="project" value="UniProtKB-KW"/>
</dbReference>
<dbReference type="UniPathway" id="UPA00143"/>
<comment type="similarity">
    <text evidence="2">Belongs to the ubiquitin-activating E1 family.</text>
</comment>
<dbReference type="Pfam" id="PF10585">
    <property type="entry name" value="UBA_E1_SCCH"/>
    <property type="match status" value="2"/>
</dbReference>
<evidence type="ECO:0000256" key="5">
    <source>
        <dbReference type="ARBA" id="ARBA00022786"/>
    </source>
</evidence>
<dbReference type="GO" id="GO:0016925">
    <property type="term" value="P:protein sumoylation"/>
    <property type="evidence" value="ECO:0007669"/>
    <property type="project" value="TreeGrafter"/>
</dbReference>
<reference evidence="9 10" key="2">
    <citation type="journal article" date="2012" name="Proc. Natl. Acad. Sci. U.S.A.">
        <title>Gain and loss of multiple functionally related, horizontally transferred genes in the reduced genomes of two microsporidian parasites.</title>
        <authorList>
            <person name="Pombert J.-F."/>
            <person name="Selman M."/>
            <person name="Burki F."/>
            <person name="Bardell F.T."/>
            <person name="Farinelli L."/>
            <person name="Solter L.F."/>
            <person name="Whitman D.W."/>
            <person name="Weiss L.M."/>
            <person name="Corradi N."/>
            <person name="Keeling P.J."/>
        </authorList>
    </citation>
    <scope>NUCLEOTIDE SEQUENCE [LARGE SCALE GENOMIC DNA]</scope>
    <source>
        <strain evidence="9 10">ATCC 50506</strain>
    </source>
</reference>
<dbReference type="InterPro" id="IPR019572">
    <property type="entry name" value="UBA_E1_SCCH"/>
</dbReference>
<evidence type="ECO:0000256" key="3">
    <source>
        <dbReference type="ARBA" id="ARBA00022598"/>
    </source>
</evidence>
<evidence type="ECO:0000256" key="4">
    <source>
        <dbReference type="ARBA" id="ARBA00022741"/>
    </source>
</evidence>
<dbReference type="PRINTS" id="PR01849">
    <property type="entry name" value="UBIQUITINACT"/>
</dbReference>
<dbReference type="Pfam" id="PF00899">
    <property type="entry name" value="ThiF"/>
    <property type="match status" value="3"/>
</dbReference>
<dbReference type="SMART" id="SM00985">
    <property type="entry name" value="UBA_e1_C"/>
    <property type="match status" value="1"/>
</dbReference>
<evidence type="ECO:0000256" key="7">
    <source>
        <dbReference type="PROSITE-ProRule" id="PRU10132"/>
    </source>
</evidence>
<dbReference type="InterPro" id="IPR042302">
    <property type="entry name" value="E1_FCCH_sf"/>
</dbReference>
<dbReference type="PANTHER" id="PTHR10953:SF4">
    <property type="entry name" value="UBIQUITIN-ACTIVATING ENZYME E1 C-TERMINAL DOMAIN-CONTAINING PROTEIN"/>
    <property type="match status" value="1"/>
</dbReference>
<evidence type="ECO:0000256" key="6">
    <source>
        <dbReference type="ARBA" id="ARBA00022840"/>
    </source>
</evidence>
<comment type="pathway">
    <text evidence="1">Protein modification; protein ubiquitination.</text>
</comment>
<keyword evidence="5" id="KW-0833">Ubl conjugation pathway</keyword>
<dbReference type="Proteomes" id="UP000002313">
    <property type="component" value="Chromosome III"/>
</dbReference>
<dbReference type="GO" id="GO:0005737">
    <property type="term" value="C:cytoplasm"/>
    <property type="evidence" value="ECO:0007669"/>
    <property type="project" value="TreeGrafter"/>
</dbReference>
<dbReference type="InterPro" id="IPR018965">
    <property type="entry name" value="Ub-activating_enz_E1_C"/>
</dbReference>
<dbReference type="AlphaFoldDB" id="E0S691"/>
<dbReference type="InterPro" id="IPR045886">
    <property type="entry name" value="ThiF/MoeB/HesA"/>
</dbReference>
<evidence type="ECO:0000256" key="1">
    <source>
        <dbReference type="ARBA" id="ARBA00004906"/>
    </source>
</evidence>